<proteinExistence type="predicted"/>
<dbReference type="EMBL" id="FNPI01000001">
    <property type="protein sequence ID" value="SDY03406.1"/>
    <property type="molecule type" value="Genomic_DNA"/>
</dbReference>
<keyword evidence="3" id="KW-1185">Reference proteome</keyword>
<gene>
    <name evidence="2" type="ORF">SAMN05421736_101190</name>
</gene>
<reference evidence="3" key="1">
    <citation type="submission" date="2016-10" db="EMBL/GenBank/DDBJ databases">
        <authorList>
            <person name="Varghese N."/>
            <person name="Submissions S."/>
        </authorList>
    </citation>
    <scope>NUCLEOTIDE SEQUENCE [LARGE SCALE GENOMIC DNA]</scope>
    <source>
        <strain evidence="3">SP</strain>
    </source>
</reference>
<organism evidence="2 3">
    <name type="scientific">Evansella caseinilytica</name>
    <dbReference type="NCBI Taxonomy" id="1503961"/>
    <lineage>
        <taxon>Bacteria</taxon>
        <taxon>Bacillati</taxon>
        <taxon>Bacillota</taxon>
        <taxon>Bacilli</taxon>
        <taxon>Bacillales</taxon>
        <taxon>Bacillaceae</taxon>
        <taxon>Evansella</taxon>
    </lineage>
</organism>
<evidence type="ECO:0000313" key="2">
    <source>
        <dbReference type="EMBL" id="SDY03406.1"/>
    </source>
</evidence>
<dbReference type="SUPFAM" id="SSF48208">
    <property type="entry name" value="Six-hairpin glycosidases"/>
    <property type="match status" value="1"/>
</dbReference>
<dbReference type="Gene3D" id="1.50.10.10">
    <property type="match status" value="1"/>
</dbReference>
<evidence type="ECO:0000256" key="1">
    <source>
        <dbReference type="ARBA" id="ARBA00022801"/>
    </source>
</evidence>
<keyword evidence="1 2" id="KW-0378">Hydrolase</keyword>
<name>A0A1H3GJB2_9BACI</name>
<dbReference type="PANTHER" id="PTHR33886:SF8">
    <property type="entry name" value="UNSATURATED RHAMNOGALACTURONAN HYDROLASE (EUROFUNG)"/>
    <property type="match status" value="1"/>
</dbReference>
<dbReference type="AlphaFoldDB" id="A0A1H3GJB2"/>
<dbReference type="OrthoDB" id="9807186at2"/>
<evidence type="ECO:0000313" key="3">
    <source>
        <dbReference type="Proteomes" id="UP000198935"/>
    </source>
</evidence>
<sequence length="736" mass="83606">MVNESIEQGGSRLTSYFPENESIFSKVNGHTEAVVAAIVNRYIGSNPPHPVTYRAYPAGGFTRLSDYRYDFRFDGKFPDCRDGQFIYAWGKIWQETVSESPFALNCYGPLQLYLNGDLVYRSTIVEELDPDRRVDLRFKLQKGWNHFVLRFMKTASGIGGVFGTGSFKRYPLHFLSPTAEREGQEGWIFTPPLDGPLTVLPKEGCEAERPCCWLPQAEWPASCSQWQMTRMFGNKPEYTALAWTKVKQPCLEPQELTLSGECQGKIEVLVNDEAVFHAAADQVFRLSVTLPFGEHDVTVKSTCTGGNWGFLLTPDQEGVELVLPFPVMGAKGEWLFLGPLDKKTMVDAAEAKRLVSTVEGAEEKVFWRLDRPNLQVRPYLENHLFGKWDYPLGVTLYGLLEAGKALKRQDVVDYVMKHIEIATSLYKYSLWDKEQYGAAGVNHQLSSMDSLDDCGSFGATMLLAGETTAIRDAAAAAKVIANHITKVQDRLADGTLYRRFGSVAFMRDTIWCDDLYMSTPFLCRYFQKTRDISYLDDAVKQFLHYKKYMYLPESNIMSHVYDLKFAKATNVPWGRGNGWVLFSLSELLAVLPEAYKKRKELLTFFRELSAGYLRLQGTHGMWHQVLTDPESYEETSCTSMFVYAFSRGIRLNWLEEKAAYVSAVMRGWEGINRMAVDCRGNVYGVCQGSGYSFTADYYKHDLSWLLNDTHGIGIVLLAGIETMKLKKWLERAQRQV</sequence>
<dbReference type="Pfam" id="PF07470">
    <property type="entry name" value="Glyco_hydro_88"/>
    <property type="match status" value="1"/>
</dbReference>
<dbReference type="Proteomes" id="UP000198935">
    <property type="component" value="Unassembled WGS sequence"/>
</dbReference>
<dbReference type="GO" id="GO:0005975">
    <property type="term" value="P:carbohydrate metabolic process"/>
    <property type="evidence" value="ECO:0007669"/>
    <property type="project" value="InterPro"/>
</dbReference>
<dbReference type="STRING" id="1503961.SAMN05421736_101190"/>
<dbReference type="PANTHER" id="PTHR33886">
    <property type="entry name" value="UNSATURATED RHAMNOGALACTURONAN HYDROLASE (EUROFUNG)"/>
    <property type="match status" value="1"/>
</dbReference>
<dbReference type="InterPro" id="IPR052043">
    <property type="entry name" value="PolySaccharide_Degr_Enz"/>
</dbReference>
<dbReference type="InterPro" id="IPR012341">
    <property type="entry name" value="6hp_glycosidase-like_sf"/>
</dbReference>
<dbReference type="InterPro" id="IPR010905">
    <property type="entry name" value="Glyco_hydro_88"/>
</dbReference>
<dbReference type="GO" id="GO:0016787">
    <property type="term" value="F:hydrolase activity"/>
    <property type="evidence" value="ECO:0007669"/>
    <property type="project" value="UniProtKB-KW"/>
</dbReference>
<dbReference type="InterPro" id="IPR008928">
    <property type="entry name" value="6-hairpin_glycosidase_sf"/>
</dbReference>
<protein>
    <submittedName>
        <fullName evidence="2">Rhamnogalacturonyl hydrolase YesR</fullName>
    </submittedName>
</protein>
<accession>A0A1H3GJB2</accession>